<evidence type="ECO:0000313" key="2">
    <source>
        <dbReference type="EMBL" id="AEI45677.1"/>
    </source>
</evidence>
<gene>
    <name evidence="2" type="ordered locus">KNP414_07167</name>
</gene>
<name>F8FM51_PAEMK</name>
<proteinExistence type="predicted"/>
<protein>
    <submittedName>
        <fullName evidence="2">Uncharacterized protein</fullName>
    </submittedName>
</protein>
<dbReference type="EMBL" id="CP002869">
    <property type="protein sequence ID" value="AEI45677.1"/>
    <property type="molecule type" value="Genomic_DNA"/>
</dbReference>
<feature type="compositionally biased region" description="Basic and acidic residues" evidence="1">
    <location>
        <begin position="22"/>
        <end position="33"/>
    </location>
</feature>
<reference evidence="3" key="1">
    <citation type="submission" date="2011-06" db="EMBL/GenBank/DDBJ databases">
        <title>Complete genome sequence of Paenibacillus mucilaginosus KNP414.</title>
        <authorList>
            <person name="Wang J."/>
            <person name="Hu S."/>
            <person name="Hu X."/>
            <person name="Zhang B."/>
            <person name="Dong D."/>
            <person name="Zhang S."/>
            <person name="Zhao K."/>
            <person name="Wu D."/>
        </authorList>
    </citation>
    <scope>NUCLEOTIDE SEQUENCE [LARGE SCALE GENOMIC DNA]</scope>
    <source>
        <strain evidence="3">KNP414</strain>
    </source>
</reference>
<dbReference type="PATRIC" id="fig|1036673.3.peg.6683"/>
<reference evidence="2 3" key="2">
    <citation type="journal article" date="2013" name="Genome Announc.">
        <title>Genome Sequence of Growth-Improving Paenibacillus mucilaginosus Strain KNP414.</title>
        <authorList>
            <person name="Lu J.J."/>
            <person name="Wang J.F."/>
            <person name="Hu X.F."/>
        </authorList>
    </citation>
    <scope>NUCLEOTIDE SEQUENCE [LARGE SCALE GENOMIC DNA]</scope>
    <source>
        <strain evidence="2 3">KNP414</strain>
    </source>
</reference>
<dbReference type="HOGENOM" id="CLU_2863577_0_0_9"/>
<dbReference type="KEGG" id="pms:KNP414_07167"/>
<dbReference type="AlphaFoldDB" id="F8FM51"/>
<accession>F8FM51</accession>
<dbReference type="Proteomes" id="UP000006620">
    <property type="component" value="Chromosome"/>
</dbReference>
<evidence type="ECO:0000256" key="1">
    <source>
        <dbReference type="SAM" id="MobiDB-lite"/>
    </source>
</evidence>
<feature type="region of interest" description="Disordered" evidence="1">
    <location>
        <begin position="21"/>
        <end position="51"/>
    </location>
</feature>
<organism evidence="2 3">
    <name type="scientific">Paenibacillus mucilaginosus (strain KNP414)</name>
    <dbReference type="NCBI Taxonomy" id="1036673"/>
    <lineage>
        <taxon>Bacteria</taxon>
        <taxon>Bacillati</taxon>
        <taxon>Bacillota</taxon>
        <taxon>Bacilli</taxon>
        <taxon>Bacillales</taxon>
        <taxon>Paenibacillaceae</taxon>
        <taxon>Paenibacillus</taxon>
    </lineage>
</organism>
<evidence type="ECO:0000313" key="3">
    <source>
        <dbReference type="Proteomes" id="UP000006620"/>
    </source>
</evidence>
<sequence length="64" mass="7258">MNLALIFSALTDFAPSKLRTLRHPDNPTIRHSDTPTLRNIQPLQPCPSPSQRQIALHPAVLRFF</sequence>